<protein>
    <recommendedName>
        <fullName evidence="6">Late endosomal/lysosomal adaptor and MAPK and MTOR activator 5</fullName>
    </recommendedName>
</protein>
<dbReference type="EMBL" id="JACMRX010000004">
    <property type="protein sequence ID" value="KAF7991759.1"/>
    <property type="molecule type" value="Genomic_DNA"/>
</dbReference>
<evidence type="ECO:0000313" key="8">
    <source>
        <dbReference type="Proteomes" id="UP000639338"/>
    </source>
</evidence>
<keyword evidence="5" id="KW-0458">Lysosome</keyword>
<dbReference type="Proteomes" id="UP000639338">
    <property type="component" value="Unassembled WGS sequence"/>
</dbReference>
<dbReference type="GO" id="GO:0005764">
    <property type="term" value="C:lysosome"/>
    <property type="evidence" value="ECO:0007669"/>
    <property type="project" value="UniProtKB-SubCell"/>
</dbReference>
<evidence type="ECO:0000256" key="2">
    <source>
        <dbReference type="ARBA" id="ARBA00004496"/>
    </source>
</evidence>
<name>A0A835CQG6_APHGI</name>
<comment type="subcellular location">
    <subcellularLocation>
        <location evidence="2">Cytoplasm</location>
    </subcellularLocation>
    <subcellularLocation>
        <location evidence="1">Lysosome</location>
    </subcellularLocation>
</comment>
<evidence type="ECO:0000313" key="7">
    <source>
        <dbReference type="EMBL" id="KAF7991759.1"/>
    </source>
</evidence>
<evidence type="ECO:0000256" key="6">
    <source>
        <dbReference type="ARBA" id="ARBA00032692"/>
    </source>
</evidence>
<sequence>MERQIDKTLEDVKNMPGVTGCLIADRSGLCLGSKGNVSSECAGMIAAIINQASKLEPGLDSPVVLFENETRQCIIQRDGLVTGAVFKDTSQ</sequence>
<organism evidence="7 8">
    <name type="scientific">Aphidius gifuensis</name>
    <name type="common">Parasitoid wasp</name>
    <dbReference type="NCBI Taxonomy" id="684658"/>
    <lineage>
        <taxon>Eukaryota</taxon>
        <taxon>Metazoa</taxon>
        <taxon>Ecdysozoa</taxon>
        <taxon>Arthropoda</taxon>
        <taxon>Hexapoda</taxon>
        <taxon>Insecta</taxon>
        <taxon>Pterygota</taxon>
        <taxon>Neoptera</taxon>
        <taxon>Endopterygota</taxon>
        <taxon>Hymenoptera</taxon>
        <taxon>Apocrita</taxon>
        <taxon>Ichneumonoidea</taxon>
        <taxon>Braconidae</taxon>
        <taxon>Aphidiinae</taxon>
        <taxon>Aphidius</taxon>
    </lineage>
</organism>
<dbReference type="OrthoDB" id="76862at2759"/>
<dbReference type="PANTHER" id="PTHR13342">
    <property type="entry name" value="RAGULATOR COMPLEX PROTEIN LAMTOR5"/>
    <property type="match status" value="1"/>
</dbReference>
<dbReference type="Pfam" id="PF16672">
    <property type="entry name" value="LAMTOR5"/>
    <property type="match status" value="1"/>
</dbReference>
<dbReference type="PANTHER" id="PTHR13342:SF2">
    <property type="entry name" value="RAGULATOR COMPLEX PROTEIN LAMTOR5"/>
    <property type="match status" value="1"/>
</dbReference>
<evidence type="ECO:0000256" key="5">
    <source>
        <dbReference type="ARBA" id="ARBA00023228"/>
    </source>
</evidence>
<dbReference type="GO" id="GO:0071986">
    <property type="term" value="C:Ragulator complex"/>
    <property type="evidence" value="ECO:0007669"/>
    <property type="project" value="InterPro"/>
</dbReference>
<dbReference type="InterPro" id="IPR024135">
    <property type="entry name" value="LAMTOR5"/>
</dbReference>
<comment type="caution">
    <text evidence="7">The sequence shown here is derived from an EMBL/GenBank/DDBJ whole genome shotgun (WGS) entry which is preliminary data.</text>
</comment>
<dbReference type="GO" id="GO:0071230">
    <property type="term" value="P:cellular response to amino acid stimulus"/>
    <property type="evidence" value="ECO:0007669"/>
    <property type="project" value="TreeGrafter"/>
</dbReference>
<comment type="similarity">
    <text evidence="3">Belongs to the LAMTOR5 family.</text>
</comment>
<reference evidence="7 8" key="1">
    <citation type="submission" date="2020-08" db="EMBL/GenBank/DDBJ databases">
        <title>Aphidius gifuensis genome sequencing and assembly.</title>
        <authorList>
            <person name="Du Z."/>
        </authorList>
    </citation>
    <scope>NUCLEOTIDE SEQUENCE [LARGE SCALE GENOMIC DNA]</scope>
    <source>
        <strain evidence="7">YNYX2018</strain>
        <tissue evidence="7">Adults</tissue>
    </source>
</reference>
<dbReference type="GO" id="GO:0005085">
    <property type="term" value="F:guanyl-nucleotide exchange factor activity"/>
    <property type="evidence" value="ECO:0007669"/>
    <property type="project" value="TreeGrafter"/>
</dbReference>
<keyword evidence="8" id="KW-1185">Reference proteome</keyword>
<accession>A0A835CQG6</accession>
<dbReference type="FunFam" id="3.30.450.30:FF:000005">
    <property type="entry name" value="Ragulator complex protein LAMTOR5 homolog"/>
    <property type="match status" value="1"/>
</dbReference>
<dbReference type="GO" id="GO:0043066">
    <property type="term" value="P:negative regulation of apoptotic process"/>
    <property type="evidence" value="ECO:0007669"/>
    <property type="project" value="InterPro"/>
</dbReference>
<dbReference type="AlphaFoldDB" id="A0A835CQG6"/>
<keyword evidence="4" id="KW-0963">Cytoplasm</keyword>
<evidence type="ECO:0000256" key="4">
    <source>
        <dbReference type="ARBA" id="ARBA00022490"/>
    </source>
</evidence>
<dbReference type="PRINTS" id="PR02092">
    <property type="entry name" value="HEPBVIRUSXIP"/>
</dbReference>
<dbReference type="SUPFAM" id="SSF103196">
    <property type="entry name" value="Roadblock/LC7 domain"/>
    <property type="match status" value="1"/>
</dbReference>
<evidence type="ECO:0000256" key="1">
    <source>
        <dbReference type="ARBA" id="ARBA00004371"/>
    </source>
</evidence>
<proteinExistence type="inferred from homology"/>
<evidence type="ECO:0000256" key="3">
    <source>
        <dbReference type="ARBA" id="ARBA00007795"/>
    </source>
</evidence>
<gene>
    <name evidence="7" type="ORF">HCN44_010560</name>
</gene>
<dbReference type="GO" id="GO:1904263">
    <property type="term" value="P:positive regulation of TORC1 signaling"/>
    <property type="evidence" value="ECO:0007669"/>
    <property type="project" value="TreeGrafter"/>
</dbReference>
<dbReference type="Gene3D" id="3.30.450.30">
    <property type="entry name" value="Dynein light chain 2a, cytoplasmic"/>
    <property type="match status" value="1"/>
</dbReference>